<organism evidence="2 3">
    <name type="scientific">Trypanosoma cruzi Dm28c</name>
    <dbReference type="NCBI Taxonomy" id="1416333"/>
    <lineage>
        <taxon>Eukaryota</taxon>
        <taxon>Discoba</taxon>
        <taxon>Euglenozoa</taxon>
        <taxon>Kinetoplastea</taxon>
        <taxon>Metakinetoplastina</taxon>
        <taxon>Trypanosomatida</taxon>
        <taxon>Trypanosomatidae</taxon>
        <taxon>Trypanosoma</taxon>
        <taxon>Schizotrypanum</taxon>
    </lineage>
</organism>
<sequence length="181" mass="19694">MSQSGTPLAVELKTVSGRKCTVDPPFTAQRLVDAAVDQLHLERSTIKLFVERRLVYMWKPEDSEPNQRLRAQVTVPKGGSVLVVGKPTLRQKTHPSRAKGVDASKGSPAADGSAEKKKSLSPPWPPLRMTACTSDAAQATEDCTDSLSRWCSCLVDVACTISFWLRRASTVIFPSPSKTTP</sequence>
<gene>
    <name evidence="2" type="ORF">TCDM_01167</name>
</gene>
<dbReference type="EMBL" id="AYLP01000007">
    <property type="protein sequence ID" value="ESS70058.1"/>
    <property type="molecule type" value="Genomic_DNA"/>
</dbReference>
<evidence type="ECO:0000313" key="2">
    <source>
        <dbReference type="EMBL" id="ESS70058.1"/>
    </source>
</evidence>
<feature type="region of interest" description="Disordered" evidence="1">
    <location>
        <begin position="90"/>
        <end position="127"/>
    </location>
</feature>
<evidence type="ECO:0008006" key="4">
    <source>
        <dbReference type="Google" id="ProtNLM"/>
    </source>
</evidence>
<dbReference type="Proteomes" id="UP000017861">
    <property type="component" value="Unassembled WGS sequence"/>
</dbReference>
<evidence type="ECO:0000313" key="3">
    <source>
        <dbReference type="Proteomes" id="UP000017861"/>
    </source>
</evidence>
<reference evidence="2 3" key="1">
    <citation type="journal article" date="2014" name="Genome Announc.">
        <title>Trypanosoma cruzi Clone Dm28c Draft Genome Sequence.</title>
        <authorList>
            <person name="Grisard E.C."/>
            <person name="Teixeira S.M."/>
            <person name="de Almeida L.G."/>
            <person name="Stoco P.H."/>
            <person name="Gerber A.L."/>
            <person name="Talavera-Lopez C."/>
            <person name="Lima O.C."/>
            <person name="Andersson B."/>
            <person name="de Vasconcelos A.T."/>
        </authorList>
    </citation>
    <scope>NUCLEOTIDE SEQUENCE [LARGE SCALE GENOMIC DNA]</scope>
    <source>
        <strain evidence="2 3">Dm28c</strain>
    </source>
</reference>
<protein>
    <recommendedName>
        <fullName evidence="4">Ubiquitin-like domain-containing protein</fullName>
    </recommendedName>
</protein>
<accession>V5BZW9</accession>
<dbReference type="AlphaFoldDB" id="V5BZW9"/>
<dbReference type="VEuPathDB" id="TriTrypDB:TCDM_01167"/>
<evidence type="ECO:0000256" key="1">
    <source>
        <dbReference type="SAM" id="MobiDB-lite"/>
    </source>
</evidence>
<name>V5BZW9_TRYCR</name>
<comment type="caution">
    <text evidence="2">The sequence shown here is derived from an EMBL/GenBank/DDBJ whole genome shotgun (WGS) entry which is preliminary data.</text>
</comment>
<proteinExistence type="predicted"/>